<accession>A0A9E8HIS8</accession>
<dbReference type="Proteomes" id="UP001164472">
    <property type="component" value="Chromosome"/>
</dbReference>
<keyword evidence="1" id="KW-1133">Transmembrane helix</keyword>
<name>A0A9E8HIS8_9ALTE</name>
<dbReference type="Pfam" id="PF07963">
    <property type="entry name" value="N_methyl"/>
    <property type="match status" value="1"/>
</dbReference>
<keyword evidence="1" id="KW-0812">Transmembrane</keyword>
<dbReference type="NCBIfam" id="TIGR02532">
    <property type="entry name" value="IV_pilin_GFxxxE"/>
    <property type="match status" value="1"/>
</dbReference>
<feature type="transmembrane region" description="Helical" evidence="1">
    <location>
        <begin position="12"/>
        <end position="33"/>
    </location>
</feature>
<sequence>MKLSHQYRGMTLVEMVISIVLISIAVTAVLSAFSTSMGRSSDPLWKNKSLKLAQLYLDEILSKKYDASTPLGGIPASTSISCDVPFAGGNRGLFDNVDDFNGVDDSPPALVTGALSDYTGYRVQVLVTCAGSEVGVANNNAKRITVTVTPPNQPPMPFSVYRGNF</sequence>
<evidence type="ECO:0000313" key="3">
    <source>
        <dbReference type="Proteomes" id="UP001164472"/>
    </source>
</evidence>
<gene>
    <name evidence="2" type="ORF">NNL22_02270</name>
</gene>
<dbReference type="AlphaFoldDB" id="A0A9E8HIS8"/>
<evidence type="ECO:0000256" key="1">
    <source>
        <dbReference type="SAM" id="Phobius"/>
    </source>
</evidence>
<organism evidence="2 3">
    <name type="scientific">Alkalimarinus sediminis</name>
    <dbReference type="NCBI Taxonomy" id="1632866"/>
    <lineage>
        <taxon>Bacteria</taxon>
        <taxon>Pseudomonadati</taxon>
        <taxon>Pseudomonadota</taxon>
        <taxon>Gammaproteobacteria</taxon>
        <taxon>Alteromonadales</taxon>
        <taxon>Alteromonadaceae</taxon>
        <taxon>Alkalimarinus</taxon>
    </lineage>
</organism>
<keyword evidence="1" id="KW-0472">Membrane</keyword>
<keyword evidence="3" id="KW-1185">Reference proteome</keyword>
<dbReference type="KEGG" id="asem:NNL22_02270"/>
<reference evidence="2" key="1">
    <citation type="submission" date="2022-07" db="EMBL/GenBank/DDBJ databases">
        <title>Alkalimarinus sp. nov., isolated from gut of a Alitta virens.</title>
        <authorList>
            <person name="Yang A.I."/>
            <person name="Shin N.-R."/>
        </authorList>
    </citation>
    <scope>NUCLEOTIDE SEQUENCE</scope>
    <source>
        <strain evidence="2">FA028</strain>
    </source>
</reference>
<protein>
    <submittedName>
        <fullName evidence="2">Type II secretion system GspH family protein</fullName>
    </submittedName>
</protein>
<dbReference type="RefSeq" id="WP_251812710.1">
    <property type="nucleotide sequence ID" value="NZ_CP101527.1"/>
</dbReference>
<dbReference type="PROSITE" id="PS00409">
    <property type="entry name" value="PROKAR_NTER_METHYL"/>
    <property type="match status" value="1"/>
</dbReference>
<dbReference type="EMBL" id="CP101527">
    <property type="protein sequence ID" value="UZW75448.1"/>
    <property type="molecule type" value="Genomic_DNA"/>
</dbReference>
<evidence type="ECO:0000313" key="2">
    <source>
        <dbReference type="EMBL" id="UZW75448.1"/>
    </source>
</evidence>
<proteinExistence type="predicted"/>
<dbReference type="InterPro" id="IPR012902">
    <property type="entry name" value="N_methyl_site"/>
</dbReference>